<dbReference type="OrthoDB" id="10006435at2759"/>
<comment type="caution">
    <text evidence="3">The sequence shown here is derived from an EMBL/GenBank/DDBJ whole genome shotgun (WGS) entry which is preliminary data.</text>
</comment>
<keyword evidence="1" id="KW-0812">Transmembrane</keyword>
<dbReference type="GO" id="GO:0016747">
    <property type="term" value="F:acyltransferase activity, transferring groups other than amino-acyl groups"/>
    <property type="evidence" value="ECO:0007669"/>
    <property type="project" value="InterPro"/>
</dbReference>
<accession>A0A482VKK2</accession>
<evidence type="ECO:0000313" key="4">
    <source>
        <dbReference type="Proteomes" id="UP000292052"/>
    </source>
</evidence>
<evidence type="ECO:0000259" key="2">
    <source>
        <dbReference type="Pfam" id="PF01757"/>
    </source>
</evidence>
<protein>
    <submittedName>
        <fullName evidence="3">Nose resistant to fluoxetine protein 6-like</fullName>
    </submittedName>
</protein>
<dbReference type="Proteomes" id="UP000292052">
    <property type="component" value="Unassembled WGS sequence"/>
</dbReference>
<sequence length="346" mass="40297">MCYLLLIELDKRKGKLNIFLLYIARYMRLTPSYLVVIGLYCTFFLRMADGPLWDSRVKEEQERCIKSWWTNILYINNYVNTDDMCMFQSWYLATDYHLFIIAPFIIYPLWKWHKIGKITLGVGILISVVTPFIITVKDKLDPTLMIYAPEVYDLSKNVYFKTAYIKTHMRAGSYFFGLFVGYILYKLQTKGIKIPKYVIWFGWLISSVCGVLSMYSVIIFYHPHHQYNVFEAAVYASLHRVGWCIFTGWVLTVCITNNATLVNKFLSWKPFIPLSRLTYCAYLINGFIEIYSMGTLRKGTYMSKFELGNKSAAHAILTFIAAFLLCILFESPIHGLEKIVLGKGEM</sequence>
<feature type="transmembrane region" description="Helical" evidence="1">
    <location>
        <begin position="20"/>
        <end position="45"/>
    </location>
</feature>
<dbReference type="EMBL" id="QDEB01091543">
    <property type="protein sequence ID" value="RZC33146.1"/>
    <property type="molecule type" value="Genomic_DNA"/>
</dbReference>
<dbReference type="PANTHER" id="PTHR11161:SF71">
    <property type="entry name" value="NOSE RESISTANT-TO-FLUOXETINE PROTEIN N-TERMINAL DOMAIN-CONTAINING PROTEIN"/>
    <property type="match status" value="1"/>
</dbReference>
<dbReference type="InterPro" id="IPR052728">
    <property type="entry name" value="O2_lipid_transport_reg"/>
</dbReference>
<dbReference type="AlphaFoldDB" id="A0A482VKK2"/>
<name>A0A482VKK2_ASBVE</name>
<keyword evidence="1" id="KW-1133">Transmembrane helix</keyword>
<organism evidence="3 4">
    <name type="scientific">Asbolus verrucosus</name>
    <name type="common">Desert ironclad beetle</name>
    <dbReference type="NCBI Taxonomy" id="1661398"/>
    <lineage>
        <taxon>Eukaryota</taxon>
        <taxon>Metazoa</taxon>
        <taxon>Ecdysozoa</taxon>
        <taxon>Arthropoda</taxon>
        <taxon>Hexapoda</taxon>
        <taxon>Insecta</taxon>
        <taxon>Pterygota</taxon>
        <taxon>Neoptera</taxon>
        <taxon>Endopterygota</taxon>
        <taxon>Coleoptera</taxon>
        <taxon>Polyphaga</taxon>
        <taxon>Cucujiformia</taxon>
        <taxon>Tenebrionidae</taxon>
        <taxon>Pimeliinae</taxon>
        <taxon>Asbolus</taxon>
    </lineage>
</organism>
<evidence type="ECO:0000313" key="3">
    <source>
        <dbReference type="EMBL" id="RZC33146.1"/>
    </source>
</evidence>
<feature type="transmembrane region" description="Helical" evidence="1">
    <location>
        <begin position="274"/>
        <end position="292"/>
    </location>
</feature>
<feature type="domain" description="Acyltransferase 3" evidence="2">
    <location>
        <begin position="5"/>
        <end position="329"/>
    </location>
</feature>
<feature type="transmembrane region" description="Helical" evidence="1">
    <location>
        <begin position="240"/>
        <end position="262"/>
    </location>
</feature>
<feature type="transmembrane region" description="Helical" evidence="1">
    <location>
        <begin position="197"/>
        <end position="220"/>
    </location>
</feature>
<feature type="transmembrane region" description="Helical" evidence="1">
    <location>
        <begin position="117"/>
        <end position="136"/>
    </location>
</feature>
<feature type="transmembrane region" description="Helical" evidence="1">
    <location>
        <begin position="90"/>
        <end position="110"/>
    </location>
</feature>
<reference evidence="3 4" key="1">
    <citation type="submission" date="2017-03" db="EMBL/GenBank/DDBJ databases">
        <title>Genome of the blue death feigning beetle - Asbolus verrucosus.</title>
        <authorList>
            <person name="Rider S.D."/>
        </authorList>
    </citation>
    <scope>NUCLEOTIDE SEQUENCE [LARGE SCALE GENOMIC DNA]</scope>
    <source>
        <strain evidence="3">Butters</strain>
        <tissue evidence="3">Head and leg muscle</tissue>
    </source>
</reference>
<dbReference type="Pfam" id="PF01757">
    <property type="entry name" value="Acyl_transf_3"/>
    <property type="match status" value="1"/>
</dbReference>
<keyword evidence="1" id="KW-0472">Membrane</keyword>
<dbReference type="PANTHER" id="PTHR11161">
    <property type="entry name" value="O-ACYLTRANSFERASE"/>
    <property type="match status" value="1"/>
</dbReference>
<feature type="transmembrane region" description="Helical" evidence="1">
    <location>
        <begin position="167"/>
        <end position="185"/>
    </location>
</feature>
<keyword evidence="4" id="KW-1185">Reference proteome</keyword>
<gene>
    <name evidence="3" type="ORF">BDFB_011481</name>
</gene>
<evidence type="ECO:0000256" key="1">
    <source>
        <dbReference type="SAM" id="Phobius"/>
    </source>
</evidence>
<proteinExistence type="predicted"/>
<dbReference type="InterPro" id="IPR002656">
    <property type="entry name" value="Acyl_transf_3_dom"/>
</dbReference>
<feature type="transmembrane region" description="Helical" evidence="1">
    <location>
        <begin position="312"/>
        <end position="329"/>
    </location>
</feature>